<dbReference type="PROSITE" id="PS00198">
    <property type="entry name" value="4FE4S_FER_1"/>
    <property type="match status" value="1"/>
</dbReference>
<dbReference type="STRING" id="36844.SAMN04488501_11066"/>
<dbReference type="EMBL" id="LHUR01000036">
    <property type="protein sequence ID" value="KOA18645.1"/>
    <property type="molecule type" value="Genomic_DNA"/>
</dbReference>
<proteinExistence type="predicted"/>
<dbReference type="RefSeq" id="WP_052222395.1">
    <property type="nucleotide sequence ID" value="NZ_LHUR01000036.1"/>
</dbReference>
<dbReference type="AlphaFoldDB" id="A0A0L6Z6R0"/>
<evidence type="ECO:0000259" key="4">
    <source>
        <dbReference type="PROSITE" id="PS50902"/>
    </source>
</evidence>
<evidence type="ECO:0000313" key="6">
    <source>
        <dbReference type="EMBL" id="KOA18645.1"/>
    </source>
</evidence>
<dbReference type="SUPFAM" id="SSF52218">
    <property type="entry name" value="Flavoproteins"/>
    <property type="match status" value="1"/>
</dbReference>
<keyword evidence="1" id="KW-0479">Metal-binding</keyword>
<dbReference type="Pfam" id="PF13187">
    <property type="entry name" value="Fer4_9"/>
    <property type="match status" value="1"/>
</dbReference>
<keyword evidence="6" id="KW-0560">Oxidoreductase</keyword>
<dbReference type="Proteomes" id="UP000037043">
    <property type="component" value="Unassembled WGS sequence"/>
</dbReference>
<dbReference type="InterPro" id="IPR017896">
    <property type="entry name" value="4Fe4S_Fe-S-bd"/>
</dbReference>
<dbReference type="InterPro" id="IPR017900">
    <property type="entry name" value="4Fe4S_Fe_S_CS"/>
</dbReference>
<dbReference type="GO" id="GO:0051536">
    <property type="term" value="F:iron-sulfur cluster binding"/>
    <property type="evidence" value="ECO:0007669"/>
    <property type="project" value="UniProtKB-KW"/>
</dbReference>
<reference evidence="7" key="1">
    <citation type="submission" date="2015-08" db="EMBL/GenBank/DDBJ databases">
        <title>Genome sequence of the strict anaerobe Clostridium homopropionicum LuHBu1 (DSM 5847T).</title>
        <authorList>
            <person name="Poehlein A."/>
            <person name="Beck M."/>
            <person name="Schiel-Bengelsdorf B."/>
            <person name="Bengelsdorf F.R."/>
            <person name="Daniel R."/>
            <person name="Duerre P."/>
        </authorList>
    </citation>
    <scope>NUCLEOTIDE SEQUENCE [LARGE SCALE GENOMIC DNA]</scope>
    <source>
        <strain evidence="7">DSM 5847</strain>
    </source>
</reference>
<dbReference type="PANTHER" id="PTHR43122">
    <property type="entry name" value="FERREDOXIN SUBUNIT OF PYRUVATE:FLAVODOXIN OXIDOREDUCTASE-RELATED"/>
    <property type="match status" value="1"/>
</dbReference>
<dbReference type="Gene3D" id="3.40.50.360">
    <property type="match status" value="1"/>
</dbReference>
<dbReference type="GO" id="GO:0016651">
    <property type="term" value="F:oxidoreductase activity, acting on NAD(P)H"/>
    <property type="evidence" value="ECO:0007669"/>
    <property type="project" value="UniProtKB-ARBA"/>
</dbReference>
<name>A0A0L6Z6R0_9CLOT</name>
<organism evidence="6 7">
    <name type="scientific">Clostridium homopropionicum DSM 5847</name>
    <dbReference type="NCBI Taxonomy" id="1121318"/>
    <lineage>
        <taxon>Bacteria</taxon>
        <taxon>Bacillati</taxon>
        <taxon>Bacillota</taxon>
        <taxon>Clostridia</taxon>
        <taxon>Eubacteriales</taxon>
        <taxon>Clostridiaceae</taxon>
        <taxon>Clostridium</taxon>
    </lineage>
</organism>
<feature type="domain" description="Flavodoxin-like" evidence="4">
    <location>
        <begin position="5"/>
        <end position="155"/>
    </location>
</feature>
<keyword evidence="2" id="KW-0408">Iron</keyword>
<sequence length="272" mass="30657">MDKKINAVYFSATDTTRKVVEGIAEKIAQDMKAGTEISKFDFTLPHEREKELAFTEEDIVVLGTPVIAGRVPNVLLKYLNFIRGNGALAIAVVVYGNRNYDDALIELKDILELDGFKVIAAGAFIGEHSFSKILAKNRPDEKDMSIVANFGDQIYNKIEIEHKLDAIIVKGNKPYMKYYVPKNEEGIPVDIRRVTPKTNSQCTDCKLCVKVCPMGSINYDDVTKLDGICIKCGACVKKCPTNAKYYDDEDYLRHKVELEIEFADRREPELFV</sequence>
<dbReference type="PATRIC" id="fig|1121318.3.peg.2938"/>
<dbReference type="NCBIfam" id="NF038196">
    <property type="entry name" value="ferrodoxin_EFR1"/>
    <property type="match status" value="1"/>
</dbReference>
<dbReference type="PANTHER" id="PTHR43122:SF1">
    <property type="entry name" value="IRON-SULFUR-BINDING PROTEIN"/>
    <property type="match status" value="1"/>
</dbReference>
<protein>
    <submittedName>
        <fullName evidence="6">NAD(P)H-quinone oxidoreductase subunit I, chloroplastic</fullName>
        <ecNumber evidence="6">1.6.5.11</ecNumber>
    </submittedName>
</protein>
<accession>A0A0L6Z6R0</accession>
<dbReference type="GO" id="GO:0046872">
    <property type="term" value="F:metal ion binding"/>
    <property type="evidence" value="ECO:0007669"/>
    <property type="project" value="UniProtKB-KW"/>
</dbReference>
<evidence type="ECO:0000313" key="7">
    <source>
        <dbReference type="Proteomes" id="UP000037043"/>
    </source>
</evidence>
<keyword evidence="7" id="KW-1185">Reference proteome</keyword>
<gene>
    <name evidence="6" type="primary">ndhI_2</name>
    <name evidence="6" type="ORF">CLHOM_29290</name>
</gene>
<evidence type="ECO:0000256" key="3">
    <source>
        <dbReference type="ARBA" id="ARBA00023014"/>
    </source>
</evidence>
<keyword evidence="3" id="KW-0411">Iron-sulfur</keyword>
<dbReference type="InterPro" id="IPR047964">
    <property type="entry name" value="EFR1-like"/>
</dbReference>
<feature type="domain" description="4Fe-4S ferredoxin-type" evidence="5">
    <location>
        <begin position="192"/>
        <end position="220"/>
    </location>
</feature>
<evidence type="ECO:0000256" key="1">
    <source>
        <dbReference type="ARBA" id="ARBA00022723"/>
    </source>
</evidence>
<evidence type="ECO:0000256" key="2">
    <source>
        <dbReference type="ARBA" id="ARBA00023004"/>
    </source>
</evidence>
<dbReference type="InterPro" id="IPR029039">
    <property type="entry name" value="Flavoprotein-like_sf"/>
</dbReference>
<feature type="domain" description="4Fe-4S ferredoxin-type" evidence="5">
    <location>
        <begin position="221"/>
        <end position="249"/>
    </location>
</feature>
<comment type="caution">
    <text evidence="6">The sequence shown here is derived from an EMBL/GenBank/DDBJ whole genome shotgun (WGS) entry which is preliminary data.</text>
</comment>
<dbReference type="PROSITE" id="PS51379">
    <property type="entry name" value="4FE4S_FER_2"/>
    <property type="match status" value="2"/>
</dbReference>
<dbReference type="EC" id="1.6.5.11" evidence="6"/>
<dbReference type="Gene3D" id="3.30.70.20">
    <property type="match status" value="1"/>
</dbReference>
<dbReference type="GO" id="GO:0010181">
    <property type="term" value="F:FMN binding"/>
    <property type="evidence" value="ECO:0007669"/>
    <property type="project" value="InterPro"/>
</dbReference>
<dbReference type="SUPFAM" id="SSF54862">
    <property type="entry name" value="4Fe-4S ferredoxins"/>
    <property type="match status" value="1"/>
</dbReference>
<evidence type="ECO:0000259" key="5">
    <source>
        <dbReference type="PROSITE" id="PS51379"/>
    </source>
</evidence>
<dbReference type="InterPro" id="IPR008254">
    <property type="entry name" value="Flavodoxin/NO_synth"/>
</dbReference>
<dbReference type="PROSITE" id="PS50902">
    <property type="entry name" value="FLAVODOXIN_LIKE"/>
    <property type="match status" value="1"/>
</dbReference>